<reference evidence="2" key="1">
    <citation type="submission" date="2017-02" db="EMBL/GenBank/DDBJ databases">
        <authorList>
            <person name="Varghese N."/>
            <person name="Submissions S."/>
        </authorList>
    </citation>
    <scope>NUCLEOTIDE SEQUENCE [LARGE SCALE GENOMIC DNA]</scope>
    <source>
        <strain evidence="2">DSM 23546</strain>
    </source>
</reference>
<gene>
    <name evidence="1" type="ORF">SAMN05660866_03424</name>
</gene>
<protein>
    <submittedName>
        <fullName evidence="1">Uncharacterized protein</fullName>
    </submittedName>
</protein>
<dbReference type="Proteomes" id="UP000190339">
    <property type="component" value="Unassembled WGS sequence"/>
</dbReference>
<keyword evidence="2" id="KW-1185">Reference proteome</keyword>
<proteinExistence type="predicted"/>
<dbReference type="STRING" id="561365.SAMN05660866_03424"/>
<evidence type="ECO:0000313" key="2">
    <source>
        <dbReference type="Proteomes" id="UP000190339"/>
    </source>
</evidence>
<dbReference type="EMBL" id="FUYL01000012">
    <property type="protein sequence ID" value="SKB81669.1"/>
    <property type="molecule type" value="Genomic_DNA"/>
</dbReference>
<sequence length="49" mass="5844">MTKKVLLYYILGYLNSQKNSRNTESLELSYVLRLIEKYTRISNKNNSNE</sequence>
<dbReference type="AlphaFoldDB" id="A0A1T5ECY3"/>
<organism evidence="1 2">
    <name type="scientific">Maribacter arcticus</name>
    <dbReference type="NCBI Taxonomy" id="561365"/>
    <lineage>
        <taxon>Bacteria</taxon>
        <taxon>Pseudomonadati</taxon>
        <taxon>Bacteroidota</taxon>
        <taxon>Flavobacteriia</taxon>
        <taxon>Flavobacteriales</taxon>
        <taxon>Flavobacteriaceae</taxon>
        <taxon>Maribacter</taxon>
    </lineage>
</organism>
<accession>A0A1T5ECY3</accession>
<evidence type="ECO:0000313" key="1">
    <source>
        <dbReference type="EMBL" id="SKB81669.1"/>
    </source>
</evidence>
<name>A0A1T5ECY3_9FLAO</name>